<evidence type="ECO:0000313" key="2">
    <source>
        <dbReference type="Proteomes" id="UP000268844"/>
    </source>
</evidence>
<dbReference type="InterPro" id="IPR036412">
    <property type="entry name" value="HAD-like_sf"/>
</dbReference>
<evidence type="ECO:0000313" key="1">
    <source>
        <dbReference type="EMBL" id="VDS04729.1"/>
    </source>
</evidence>
<dbReference type="EMBL" id="UZWD01000023">
    <property type="protein sequence ID" value="VDS04729.1"/>
    <property type="molecule type" value="Genomic_DNA"/>
</dbReference>
<organism evidence="1 2">
    <name type="scientific">Devosia equisanguinis</name>
    <dbReference type="NCBI Taxonomy" id="2490941"/>
    <lineage>
        <taxon>Bacteria</taxon>
        <taxon>Pseudomonadati</taxon>
        <taxon>Pseudomonadota</taxon>
        <taxon>Alphaproteobacteria</taxon>
        <taxon>Hyphomicrobiales</taxon>
        <taxon>Devosiaceae</taxon>
        <taxon>Devosia</taxon>
    </lineage>
</organism>
<gene>
    <name evidence="1" type="ORF">DEVEQU_01869</name>
</gene>
<dbReference type="InterPro" id="IPR023214">
    <property type="entry name" value="HAD_sf"/>
</dbReference>
<proteinExistence type="predicted"/>
<dbReference type="RefSeq" id="WP_126150265.1">
    <property type="nucleotide sequence ID" value="NZ_JBHTMH010000001.1"/>
</dbReference>
<dbReference type="SUPFAM" id="SSF56784">
    <property type="entry name" value="HAD-like"/>
    <property type="match status" value="1"/>
</dbReference>
<sequence length="207" mass="23881">MKRALVFDVDGVLVHGYHATPDQRDAWDAALQERGINADRFQREFIFDIFLKRVLIGEVPMVEALDKRLKAFGYKGPTMAILDLWLSFDCNPNTALLEVIARLQRRDDVVLYLATNQDHSRAQFLWQSIGLQRFFADMFYSARFGRTKYDKKFFGMAEGRMIAFDEPPLFFDDTQKVLDVASKAGWETVLFTGNADVTSHPFIARRI</sequence>
<dbReference type="AlphaFoldDB" id="A0A3S4DQA2"/>
<dbReference type="Gene3D" id="3.40.50.1000">
    <property type="entry name" value="HAD superfamily/HAD-like"/>
    <property type="match status" value="1"/>
</dbReference>
<reference evidence="1 2" key="1">
    <citation type="submission" date="2018-12" db="EMBL/GenBank/DDBJ databases">
        <authorList>
            <person name="Criscuolo A."/>
        </authorList>
    </citation>
    <scope>NUCLEOTIDE SEQUENCE [LARGE SCALE GENOMIC DNA]</scope>
    <source>
        <strain evidence="1">ACIP1116281</strain>
    </source>
</reference>
<dbReference type="Proteomes" id="UP000268844">
    <property type="component" value="Unassembled WGS sequence"/>
</dbReference>
<keyword evidence="1" id="KW-0378">Hydrolase</keyword>
<name>A0A3S4DQA2_9HYPH</name>
<accession>A0A3S4DQA2</accession>
<dbReference type="GO" id="GO:0016787">
    <property type="term" value="F:hydrolase activity"/>
    <property type="evidence" value="ECO:0007669"/>
    <property type="project" value="UniProtKB-KW"/>
</dbReference>
<protein>
    <submittedName>
        <fullName evidence="1">Haloacid dehalogenase-like hydrolase</fullName>
    </submittedName>
</protein>
<dbReference type="OrthoDB" id="9807742at2"/>
<dbReference type="Pfam" id="PF00702">
    <property type="entry name" value="Hydrolase"/>
    <property type="match status" value="1"/>
</dbReference>
<keyword evidence="2" id="KW-1185">Reference proteome</keyword>